<keyword evidence="2" id="KW-1185">Reference proteome</keyword>
<keyword evidence="1" id="KW-0472">Membrane</keyword>
<reference evidence="3" key="1">
    <citation type="submission" date="2016-11" db="UniProtKB">
        <authorList>
            <consortium name="WormBaseParasite"/>
        </authorList>
    </citation>
    <scope>IDENTIFICATION</scope>
</reference>
<evidence type="ECO:0000313" key="2">
    <source>
        <dbReference type="Proteomes" id="UP000095283"/>
    </source>
</evidence>
<name>A0A1I7X5U6_HETBA</name>
<dbReference type="WBParaSite" id="Hba_12841">
    <property type="protein sequence ID" value="Hba_12841"/>
    <property type="gene ID" value="Hba_12841"/>
</dbReference>
<feature type="transmembrane region" description="Helical" evidence="1">
    <location>
        <begin position="47"/>
        <end position="69"/>
    </location>
</feature>
<evidence type="ECO:0000313" key="3">
    <source>
        <dbReference type="WBParaSite" id="Hba_12841"/>
    </source>
</evidence>
<sequence>MPGQEWKLSCTTMTTLHFAIITRVIFNNLIQKSVKFLHPYITYIIKMLLIMILGNICCGDWFAILSPVLKACKALLEISLSALVATLNSPSHTSMNIFQAQMTSSEIRHLKLVSKDMKYLIERGGQHLTKHNVRYLCIDEINLTLDFCDRLQDDFRENRITCDMLLFNSCNIYDEDILTIVDKLLGATEANQFNILESRNRNFRFKKEFFWMPSVRKLAELGLAGECDFSDDDLLSTDYRILYLERCRISEYALRQFLEELLDSKRNIVIVKFKVQNAIDVDRLLNALSNIERTAERQWNLRNVRGRIMEIRIEN</sequence>
<proteinExistence type="predicted"/>
<dbReference type="Proteomes" id="UP000095283">
    <property type="component" value="Unplaced"/>
</dbReference>
<feature type="transmembrane region" description="Helical" evidence="1">
    <location>
        <begin position="6"/>
        <end position="26"/>
    </location>
</feature>
<accession>A0A1I7X5U6</accession>
<protein>
    <submittedName>
        <fullName evidence="3">F-box domain-containing protein</fullName>
    </submittedName>
</protein>
<dbReference type="AlphaFoldDB" id="A0A1I7X5U6"/>
<keyword evidence="1" id="KW-1133">Transmembrane helix</keyword>
<evidence type="ECO:0000256" key="1">
    <source>
        <dbReference type="SAM" id="Phobius"/>
    </source>
</evidence>
<keyword evidence="1" id="KW-0812">Transmembrane</keyword>
<organism evidence="2 3">
    <name type="scientific">Heterorhabditis bacteriophora</name>
    <name type="common">Entomopathogenic nematode worm</name>
    <dbReference type="NCBI Taxonomy" id="37862"/>
    <lineage>
        <taxon>Eukaryota</taxon>
        <taxon>Metazoa</taxon>
        <taxon>Ecdysozoa</taxon>
        <taxon>Nematoda</taxon>
        <taxon>Chromadorea</taxon>
        <taxon>Rhabditida</taxon>
        <taxon>Rhabditina</taxon>
        <taxon>Rhabditomorpha</taxon>
        <taxon>Strongyloidea</taxon>
        <taxon>Heterorhabditidae</taxon>
        <taxon>Heterorhabditis</taxon>
    </lineage>
</organism>